<dbReference type="GO" id="GO:0005886">
    <property type="term" value="C:plasma membrane"/>
    <property type="evidence" value="ECO:0007669"/>
    <property type="project" value="UniProtKB-SubCell"/>
</dbReference>
<evidence type="ECO:0000256" key="3">
    <source>
        <dbReference type="ARBA" id="ARBA00022692"/>
    </source>
</evidence>
<dbReference type="InterPro" id="IPR004477">
    <property type="entry name" value="ComEC_N"/>
</dbReference>
<feature type="transmembrane region" description="Helical" evidence="6">
    <location>
        <begin position="21"/>
        <end position="39"/>
    </location>
</feature>
<feature type="domain" description="DUF4131" evidence="8">
    <location>
        <begin position="45"/>
        <end position="189"/>
    </location>
</feature>
<accession>A0A2M8LHA1</accession>
<keyword evidence="3 6" id="KW-0812">Transmembrane</keyword>
<dbReference type="Pfam" id="PF03772">
    <property type="entry name" value="Competence"/>
    <property type="match status" value="1"/>
</dbReference>
<evidence type="ECO:0000313" key="9">
    <source>
        <dbReference type="EMBL" id="PJE76795.1"/>
    </source>
</evidence>
<evidence type="ECO:0000256" key="2">
    <source>
        <dbReference type="ARBA" id="ARBA00022475"/>
    </source>
</evidence>
<keyword evidence="2" id="KW-1003">Cell membrane</keyword>
<feature type="transmembrane region" description="Helical" evidence="6">
    <location>
        <begin position="419"/>
        <end position="442"/>
    </location>
</feature>
<keyword evidence="4 6" id="KW-1133">Transmembrane helix</keyword>
<feature type="transmembrane region" description="Helical" evidence="6">
    <location>
        <begin position="72"/>
        <end position="88"/>
    </location>
</feature>
<feature type="transmembrane region" description="Helical" evidence="6">
    <location>
        <begin position="289"/>
        <end position="309"/>
    </location>
</feature>
<organism evidence="9 10">
    <name type="scientific">Candidatus Uhrbacteria bacterium CG10_big_fil_rev_8_21_14_0_10_48_16</name>
    <dbReference type="NCBI Taxonomy" id="1975038"/>
    <lineage>
        <taxon>Bacteria</taxon>
        <taxon>Candidatus Uhriibacteriota</taxon>
    </lineage>
</organism>
<keyword evidence="5 6" id="KW-0472">Membrane</keyword>
<feature type="domain" description="ComEC/Rec2-related protein" evidence="7">
    <location>
        <begin position="234"/>
        <end position="495"/>
    </location>
</feature>
<comment type="caution">
    <text evidence="9">The sequence shown here is derived from an EMBL/GenBank/DDBJ whole genome shotgun (WGS) entry which is preliminary data.</text>
</comment>
<sequence length="504" mass="54963">MDSRIEGSVLVPMTYRSILESPSKTLAIVLAMFCFGILLGPLVPLGWWEGLLIVSAIFGAMACVLPKRDIRFVCVLTAVFLFALFRYTQAGIPTNTPSVGDVPSSDIRVSGVVDAEVERRMDAQRIILDRVSYADDAREGRLLMWAPLYPDVQYGDELVFNCRVESPEAFEGFAYDRYLATQGIVAVCYQPQFIDVHPSESWSVVGAILVLKNWATGTLYAILPEPHASFLSGLLFGGSTALSPELKDDFRATGTSHILAASGFNVSIFSVAFLSFILSTKIGRRRGLILTWVLLAVYVVIAGASAAVVRAGIMGGLVVLEHWISRKAYMLNAFLLTGSLMLLFNPLILQDVGFQLSFVATMAIISFTKPVSQRLTFIPEVIGLRESFAASLTAIVLTLPIVLWHFGAISLVAPFANLLVLPLVPYAMAVTGISILVGGVILKLGILVSLPAWAFSYVMLRIVSAFGSIPFAVSEPEQSRLLAMIMTGVFISIWFIRRYAPSRT</sequence>
<evidence type="ECO:0000256" key="6">
    <source>
        <dbReference type="SAM" id="Phobius"/>
    </source>
</evidence>
<name>A0A2M8LHA1_9BACT</name>
<evidence type="ECO:0008006" key="11">
    <source>
        <dbReference type="Google" id="ProtNLM"/>
    </source>
</evidence>
<feature type="transmembrane region" description="Helical" evidence="6">
    <location>
        <begin position="392"/>
        <end position="413"/>
    </location>
</feature>
<dbReference type="InterPro" id="IPR052159">
    <property type="entry name" value="Competence_DNA_uptake"/>
</dbReference>
<feature type="transmembrane region" description="Helical" evidence="6">
    <location>
        <begin position="354"/>
        <end position="371"/>
    </location>
</feature>
<reference evidence="10" key="1">
    <citation type="submission" date="2017-09" db="EMBL/GenBank/DDBJ databases">
        <title>Depth-based differentiation of microbial function through sediment-hosted aquifers and enrichment of novel symbionts in the deep terrestrial subsurface.</title>
        <authorList>
            <person name="Probst A.J."/>
            <person name="Ladd B."/>
            <person name="Jarett J.K."/>
            <person name="Geller-Mcgrath D.E."/>
            <person name="Sieber C.M.K."/>
            <person name="Emerson J.B."/>
            <person name="Anantharaman K."/>
            <person name="Thomas B.C."/>
            <person name="Malmstrom R."/>
            <person name="Stieglmeier M."/>
            <person name="Klingl A."/>
            <person name="Woyke T."/>
            <person name="Ryan C.M."/>
            <person name="Banfield J.F."/>
        </authorList>
    </citation>
    <scope>NUCLEOTIDE SEQUENCE [LARGE SCALE GENOMIC DNA]</scope>
</reference>
<proteinExistence type="predicted"/>
<dbReference type="NCBIfam" id="TIGR00360">
    <property type="entry name" value="ComEC_N-term"/>
    <property type="match status" value="1"/>
</dbReference>
<evidence type="ECO:0000259" key="8">
    <source>
        <dbReference type="Pfam" id="PF13567"/>
    </source>
</evidence>
<comment type="subcellular location">
    <subcellularLocation>
        <location evidence="1">Cell membrane</location>
        <topology evidence="1">Multi-pass membrane protein</topology>
    </subcellularLocation>
</comment>
<dbReference type="InterPro" id="IPR025405">
    <property type="entry name" value="DUF4131"/>
</dbReference>
<dbReference type="EMBL" id="PFEU01000011">
    <property type="protein sequence ID" value="PJE76795.1"/>
    <property type="molecule type" value="Genomic_DNA"/>
</dbReference>
<dbReference type="Pfam" id="PF13567">
    <property type="entry name" value="DUF4131"/>
    <property type="match status" value="1"/>
</dbReference>
<evidence type="ECO:0000256" key="1">
    <source>
        <dbReference type="ARBA" id="ARBA00004651"/>
    </source>
</evidence>
<gene>
    <name evidence="9" type="ORF">COV05_02665</name>
</gene>
<evidence type="ECO:0000256" key="5">
    <source>
        <dbReference type="ARBA" id="ARBA00023136"/>
    </source>
</evidence>
<evidence type="ECO:0000256" key="4">
    <source>
        <dbReference type="ARBA" id="ARBA00022989"/>
    </source>
</evidence>
<feature type="transmembrane region" description="Helical" evidence="6">
    <location>
        <begin position="258"/>
        <end position="277"/>
    </location>
</feature>
<dbReference type="PANTHER" id="PTHR30619">
    <property type="entry name" value="DNA INTERNALIZATION/COMPETENCE PROTEIN COMEC/REC2"/>
    <property type="match status" value="1"/>
</dbReference>
<evidence type="ECO:0000313" key="10">
    <source>
        <dbReference type="Proteomes" id="UP000231436"/>
    </source>
</evidence>
<protein>
    <recommendedName>
        <fullName evidence="11">ComEC/Rec2-related protein domain-containing protein</fullName>
    </recommendedName>
</protein>
<dbReference type="AlphaFoldDB" id="A0A2M8LHA1"/>
<dbReference type="PANTHER" id="PTHR30619:SF7">
    <property type="entry name" value="BETA-LACTAMASE DOMAIN PROTEIN"/>
    <property type="match status" value="1"/>
</dbReference>
<evidence type="ECO:0000259" key="7">
    <source>
        <dbReference type="Pfam" id="PF03772"/>
    </source>
</evidence>
<feature type="transmembrane region" description="Helical" evidence="6">
    <location>
        <begin position="454"/>
        <end position="473"/>
    </location>
</feature>
<feature type="transmembrane region" description="Helical" evidence="6">
    <location>
        <begin position="479"/>
        <end position="496"/>
    </location>
</feature>
<dbReference type="Proteomes" id="UP000231436">
    <property type="component" value="Unassembled WGS sequence"/>
</dbReference>